<proteinExistence type="predicted"/>
<dbReference type="Gramene" id="Kaladp0033s0086.1.v1.1">
    <property type="protein sequence ID" value="Kaladp0033s0086.1.v1.1.CDS.1"/>
    <property type="gene ID" value="Kaladp0033s0086.v1.1"/>
</dbReference>
<evidence type="ECO:0000313" key="3">
    <source>
        <dbReference type="Proteomes" id="UP000594263"/>
    </source>
</evidence>
<sequence length="106" mass="11977">MEQKGFIFGSMECSTSVVMFRVCSNGWWVFISNPSFFSYIHCIVHICTGTRGALDPDFGDPHFFSVGILDIFSKIVFATLFFSGVSVFRSQDELLESFSRHNMLPA</sequence>
<protein>
    <submittedName>
        <fullName evidence="2">Uncharacterized protein</fullName>
    </submittedName>
</protein>
<evidence type="ECO:0000256" key="1">
    <source>
        <dbReference type="SAM" id="Phobius"/>
    </source>
</evidence>
<evidence type="ECO:0000313" key="2">
    <source>
        <dbReference type="EnsemblPlants" id="Kaladp0033s0086.1.v1.1.CDS.1"/>
    </source>
</evidence>
<dbReference type="Proteomes" id="UP000594263">
    <property type="component" value="Unplaced"/>
</dbReference>
<accession>A0A7N0TD53</accession>
<keyword evidence="1" id="KW-0812">Transmembrane</keyword>
<keyword evidence="3" id="KW-1185">Reference proteome</keyword>
<dbReference type="EnsemblPlants" id="Kaladp0033s0086.1.v1.1">
    <property type="protein sequence ID" value="Kaladp0033s0086.1.v1.1.CDS.1"/>
    <property type="gene ID" value="Kaladp0033s0086.v1.1"/>
</dbReference>
<keyword evidence="1" id="KW-1133">Transmembrane helix</keyword>
<name>A0A7N0TD53_KALFE</name>
<keyword evidence="1" id="KW-0472">Membrane</keyword>
<reference evidence="2" key="1">
    <citation type="submission" date="2021-01" db="UniProtKB">
        <authorList>
            <consortium name="EnsemblPlants"/>
        </authorList>
    </citation>
    <scope>IDENTIFICATION</scope>
</reference>
<organism evidence="2 3">
    <name type="scientific">Kalanchoe fedtschenkoi</name>
    <name type="common">Lavender scallops</name>
    <name type="synonym">South American air plant</name>
    <dbReference type="NCBI Taxonomy" id="63787"/>
    <lineage>
        <taxon>Eukaryota</taxon>
        <taxon>Viridiplantae</taxon>
        <taxon>Streptophyta</taxon>
        <taxon>Embryophyta</taxon>
        <taxon>Tracheophyta</taxon>
        <taxon>Spermatophyta</taxon>
        <taxon>Magnoliopsida</taxon>
        <taxon>eudicotyledons</taxon>
        <taxon>Gunneridae</taxon>
        <taxon>Pentapetalae</taxon>
        <taxon>Saxifragales</taxon>
        <taxon>Crassulaceae</taxon>
        <taxon>Kalanchoe</taxon>
    </lineage>
</organism>
<feature type="transmembrane region" description="Helical" evidence="1">
    <location>
        <begin position="63"/>
        <end position="88"/>
    </location>
</feature>
<dbReference type="AlphaFoldDB" id="A0A7N0TD53"/>